<sequence length="142" mass="15885">MIKRSGVEEEVSEMDDLLNHVIGMSREFAFLPSVKGKSQANSHQEGIAIRENALINIFDDTSTIDVNEEIIESEGPKNNEEPGPSRILKVEDTPGKKRSILTPIRRRNVGLKQSTIEYLQKKMIAGMKSGVGNWHSKRGKQV</sequence>
<organism evidence="2 3">
    <name type="scientific">Diabrotica balteata</name>
    <name type="common">Banded cucumber beetle</name>
    <dbReference type="NCBI Taxonomy" id="107213"/>
    <lineage>
        <taxon>Eukaryota</taxon>
        <taxon>Metazoa</taxon>
        <taxon>Ecdysozoa</taxon>
        <taxon>Arthropoda</taxon>
        <taxon>Hexapoda</taxon>
        <taxon>Insecta</taxon>
        <taxon>Pterygota</taxon>
        <taxon>Neoptera</taxon>
        <taxon>Endopterygota</taxon>
        <taxon>Coleoptera</taxon>
        <taxon>Polyphaga</taxon>
        <taxon>Cucujiformia</taxon>
        <taxon>Chrysomeloidea</taxon>
        <taxon>Chrysomelidae</taxon>
        <taxon>Galerucinae</taxon>
        <taxon>Diabroticina</taxon>
        <taxon>Diabroticites</taxon>
        <taxon>Diabrotica</taxon>
    </lineage>
</organism>
<accession>A0A9N9TAR1</accession>
<feature type="region of interest" description="Disordered" evidence="1">
    <location>
        <begin position="71"/>
        <end position="90"/>
    </location>
</feature>
<name>A0A9N9TAR1_DIABA</name>
<dbReference type="AlphaFoldDB" id="A0A9N9TAR1"/>
<dbReference type="Proteomes" id="UP001153709">
    <property type="component" value="Chromosome 7"/>
</dbReference>
<evidence type="ECO:0000313" key="2">
    <source>
        <dbReference type="EMBL" id="CAG9837682.1"/>
    </source>
</evidence>
<gene>
    <name evidence="2" type="ORF">DIABBA_LOCUS10646</name>
</gene>
<keyword evidence="3" id="KW-1185">Reference proteome</keyword>
<dbReference type="EMBL" id="OU898282">
    <property type="protein sequence ID" value="CAG9837682.1"/>
    <property type="molecule type" value="Genomic_DNA"/>
</dbReference>
<evidence type="ECO:0000313" key="3">
    <source>
        <dbReference type="Proteomes" id="UP001153709"/>
    </source>
</evidence>
<dbReference type="OrthoDB" id="6789780at2759"/>
<evidence type="ECO:0000256" key="1">
    <source>
        <dbReference type="SAM" id="MobiDB-lite"/>
    </source>
</evidence>
<protein>
    <submittedName>
        <fullName evidence="2">Uncharacterized protein</fullName>
    </submittedName>
</protein>
<reference evidence="2" key="1">
    <citation type="submission" date="2022-01" db="EMBL/GenBank/DDBJ databases">
        <authorList>
            <person name="King R."/>
        </authorList>
    </citation>
    <scope>NUCLEOTIDE SEQUENCE</scope>
</reference>
<proteinExistence type="predicted"/>